<reference evidence="1" key="1">
    <citation type="journal article" date="2021" name="Proc. Natl. Acad. Sci. U.S.A.">
        <title>A Catalog of Tens of Thousands of Viruses from Human Metagenomes Reveals Hidden Associations with Chronic Diseases.</title>
        <authorList>
            <person name="Tisza M.J."/>
            <person name="Buck C.B."/>
        </authorList>
    </citation>
    <scope>NUCLEOTIDE SEQUENCE</scope>
    <source>
        <strain evidence="1">CtZkC8</strain>
    </source>
</reference>
<name>A0A8S5UBW7_9CAUD</name>
<evidence type="ECO:0000313" key="1">
    <source>
        <dbReference type="EMBL" id="DAF91991.1"/>
    </source>
</evidence>
<organism evidence="1">
    <name type="scientific">Podoviridae sp. ctZkC8</name>
    <dbReference type="NCBI Taxonomy" id="2825259"/>
    <lineage>
        <taxon>Viruses</taxon>
        <taxon>Duplodnaviria</taxon>
        <taxon>Heunggongvirae</taxon>
        <taxon>Uroviricota</taxon>
        <taxon>Caudoviricetes</taxon>
    </lineage>
</organism>
<protein>
    <submittedName>
        <fullName evidence="1">Uncharacterized protein</fullName>
    </submittedName>
</protein>
<proteinExistence type="predicted"/>
<accession>A0A8S5UBW7</accession>
<dbReference type="EMBL" id="BK016062">
    <property type="protein sequence ID" value="DAF91991.1"/>
    <property type="molecule type" value="Genomic_DNA"/>
</dbReference>
<sequence>MVKALAFNILENKNLEFGSRDRIVIDNNTLRNLPQKTIDRLCGYDL</sequence>